<comment type="catalytic activity">
    <reaction evidence="5">
        <text>ATP + H2O = ADP + phosphate + H(+)</text>
        <dbReference type="Rhea" id="RHEA:13065"/>
        <dbReference type="ChEBI" id="CHEBI:15377"/>
        <dbReference type="ChEBI" id="CHEBI:15378"/>
        <dbReference type="ChEBI" id="CHEBI:30616"/>
        <dbReference type="ChEBI" id="CHEBI:43474"/>
        <dbReference type="ChEBI" id="CHEBI:456216"/>
        <dbReference type="EC" id="3.6.4.13"/>
    </reaction>
</comment>
<comment type="caution">
    <text evidence="8">The sequence shown here is derived from an EMBL/GenBank/DDBJ whole genome shotgun (WGS) entry which is preliminary data.</text>
</comment>
<keyword evidence="2" id="KW-0378">Hydrolase</keyword>
<keyword evidence="3 8" id="KW-0347">Helicase</keyword>
<proteinExistence type="predicted"/>
<dbReference type="GO" id="GO:0000965">
    <property type="term" value="P:mitochondrial RNA 3'-end processing"/>
    <property type="evidence" value="ECO:0007669"/>
    <property type="project" value="TreeGrafter"/>
</dbReference>
<name>A0A5B7KL50_PORTR</name>
<dbReference type="GO" id="GO:0045025">
    <property type="term" value="C:mitochondrial degradosome"/>
    <property type="evidence" value="ECO:0007669"/>
    <property type="project" value="TreeGrafter"/>
</dbReference>
<evidence type="ECO:0000256" key="5">
    <source>
        <dbReference type="ARBA" id="ARBA00047984"/>
    </source>
</evidence>
<feature type="chain" id="PRO_5022883746" evidence="6">
    <location>
        <begin position="18"/>
        <end position="123"/>
    </location>
</feature>
<feature type="signal peptide" evidence="6">
    <location>
        <begin position="1"/>
        <end position="17"/>
    </location>
</feature>
<dbReference type="GO" id="GO:0016787">
    <property type="term" value="F:hydrolase activity"/>
    <property type="evidence" value="ECO:0007669"/>
    <property type="project" value="UniProtKB-KW"/>
</dbReference>
<reference evidence="8 9" key="1">
    <citation type="submission" date="2019-05" db="EMBL/GenBank/DDBJ databases">
        <title>Another draft genome of Portunus trituberculatus and its Hox gene families provides insights of decapod evolution.</title>
        <authorList>
            <person name="Jeong J.-H."/>
            <person name="Song I."/>
            <person name="Kim S."/>
            <person name="Choi T."/>
            <person name="Kim D."/>
            <person name="Ryu S."/>
            <person name="Kim W."/>
        </authorList>
    </citation>
    <scope>NUCLEOTIDE SEQUENCE [LARGE SCALE GENOMIC DNA]</scope>
    <source>
        <tissue evidence="8">Muscle</tissue>
    </source>
</reference>
<keyword evidence="1" id="KW-0547">Nucleotide-binding</keyword>
<keyword evidence="4" id="KW-0067">ATP-binding</keyword>
<dbReference type="SUPFAM" id="SSF52540">
    <property type="entry name" value="P-loop containing nucleoside triphosphate hydrolases"/>
    <property type="match status" value="1"/>
</dbReference>
<dbReference type="InterPro" id="IPR027417">
    <property type="entry name" value="P-loop_NTPase"/>
</dbReference>
<keyword evidence="9" id="KW-1185">Reference proteome</keyword>
<dbReference type="OrthoDB" id="6692397at2759"/>
<dbReference type="InterPro" id="IPR050699">
    <property type="entry name" value="RNA-DNA_Helicase"/>
</dbReference>
<accession>A0A5B7KL50</accession>
<evidence type="ECO:0000256" key="4">
    <source>
        <dbReference type="ARBA" id="ARBA00022840"/>
    </source>
</evidence>
<gene>
    <name evidence="8" type="primary">SUPV3L1</name>
    <name evidence="8" type="ORF">E2C01_101104</name>
</gene>
<evidence type="ECO:0000256" key="3">
    <source>
        <dbReference type="ARBA" id="ARBA00022806"/>
    </source>
</evidence>
<evidence type="ECO:0000256" key="1">
    <source>
        <dbReference type="ARBA" id="ARBA00022741"/>
    </source>
</evidence>
<feature type="domain" description="ATP-dependent RNA helicase SUV3 DEXQ-box helicase" evidence="7">
    <location>
        <begin position="10"/>
        <end position="70"/>
    </location>
</feature>
<dbReference type="GO" id="GO:0005524">
    <property type="term" value="F:ATP binding"/>
    <property type="evidence" value="ECO:0007669"/>
    <property type="project" value="UniProtKB-KW"/>
</dbReference>
<organism evidence="8 9">
    <name type="scientific">Portunus trituberculatus</name>
    <name type="common">Swimming crab</name>
    <name type="synonym">Neptunus trituberculatus</name>
    <dbReference type="NCBI Taxonomy" id="210409"/>
    <lineage>
        <taxon>Eukaryota</taxon>
        <taxon>Metazoa</taxon>
        <taxon>Ecdysozoa</taxon>
        <taxon>Arthropoda</taxon>
        <taxon>Crustacea</taxon>
        <taxon>Multicrustacea</taxon>
        <taxon>Malacostraca</taxon>
        <taxon>Eumalacostraca</taxon>
        <taxon>Eucarida</taxon>
        <taxon>Decapoda</taxon>
        <taxon>Pleocyemata</taxon>
        <taxon>Brachyura</taxon>
        <taxon>Eubrachyura</taxon>
        <taxon>Portunoidea</taxon>
        <taxon>Portunidae</taxon>
        <taxon>Portuninae</taxon>
        <taxon>Portunus</taxon>
    </lineage>
</organism>
<dbReference type="PANTHER" id="PTHR12131:SF1">
    <property type="entry name" value="ATP-DEPENDENT RNA HELICASE SUPV3L1, MITOCHONDRIAL-RELATED"/>
    <property type="match status" value="1"/>
</dbReference>
<evidence type="ECO:0000313" key="9">
    <source>
        <dbReference type="Proteomes" id="UP000324222"/>
    </source>
</evidence>
<dbReference type="AlphaFoldDB" id="A0A5B7KL50"/>
<keyword evidence="6" id="KW-0732">Signal</keyword>
<dbReference type="GO" id="GO:0003724">
    <property type="term" value="F:RNA helicase activity"/>
    <property type="evidence" value="ECO:0007669"/>
    <property type="project" value="UniProtKB-EC"/>
</dbReference>
<evidence type="ECO:0000256" key="6">
    <source>
        <dbReference type="SAM" id="SignalP"/>
    </source>
</evidence>
<dbReference type="EMBL" id="VSRR010145635">
    <property type="protein sequence ID" value="MPD05365.1"/>
    <property type="molecule type" value="Genomic_DNA"/>
</dbReference>
<dbReference type="PANTHER" id="PTHR12131">
    <property type="entry name" value="ATP-DEPENDENT RNA AND DNA HELICASE"/>
    <property type="match status" value="1"/>
</dbReference>
<dbReference type="Proteomes" id="UP000324222">
    <property type="component" value="Unassembled WGS sequence"/>
</dbReference>
<dbReference type="InterPro" id="IPR055206">
    <property type="entry name" value="DEXQc_SUV3"/>
</dbReference>
<dbReference type="Gene3D" id="3.40.50.300">
    <property type="entry name" value="P-loop containing nucleotide triphosphate hydrolases"/>
    <property type="match status" value="2"/>
</dbReference>
<evidence type="ECO:0000259" key="7">
    <source>
        <dbReference type="Pfam" id="PF22527"/>
    </source>
</evidence>
<dbReference type="Pfam" id="PF22527">
    <property type="entry name" value="DEXQc_Suv3"/>
    <property type="match status" value="1"/>
</dbReference>
<protein>
    <submittedName>
        <fullName evidence="8">ATP-dependent RNA helicase SUPV3L1, mitochondrial</fullName>
    </submittedName>
</protein>
<evidence type="ECO:0000313" key="8">
    <source>
        <dbReference type="EMBL" id="MPD05365.1"/>
    </source>
</evidence>
<sequence length="123" mass="13831">MFPFLLCFAVDVAVVDEIQMIRDPGRGWAWTRALLGLNAKEVHVCGEASTIGLVKELAIAAGEEVEVRRYKRLTELTVEDYALQTLDNVHPGDCIVCFSKRDIHYVTREIERRGHEVAVIYGG</sequence>
<evidence type="ECO:0000256" key="2">
    <source>
        <dbReference type="ARBA" id="ARBA00022801"/>
    </source>
</evidence>